<evidence type="ECO:0000313" key="3">
    <source>
        <dbReference type="Proteomes" id="UP001526426"/>
    </source>
</evidence>
<evidence type="ECO:0000313" key="2">
    <source>
        <dbReference type="EMBL" id="MCW6035886.1"/>
    </source>
</evidence>
<dbReference type="EMBL" id="JAIHOM010000023">
    <property type="protein sequence ID" value="MCW6035886.1"/>
    <property type="molecule type" value="Genomic_DNA"/>
</dbReference>
<feature type="signal peptide" evidence="1">
    <location>
        <begin position="1"/>
        <end position="25"/>
    </location>
</feature>
<sequence>MCLQKTWAVLVATSLTLTTPSLAQAAQLYRATPLPGVIPNLAWVERSNGFYRSCFLESPDTLGRG</sequence>
<organism evidence="2 3">
    <name type="scientific">Spirulina subsalsa FACHB-351</name>
    <dbReference type="NCBI Taxonomy" id="234711"/>
    <lineage>
        <taxon>Bacteria</taxon>
        <taxon>Bacillati</taxon>
        <taxon>Cyanobacteriota</taxon>
        <taxon>Cyanophyceae</taxon>
        <taxon>Spirulinales</taxon>
        <taxon>Spirulinaceae</taxon>
        <taxon>Spirulina</taxon>
    </lineage>
</organism>
<comment type="caution">
    <text evidence="2">The sequence shown here is derived from an EMBL/GenBank/DDBJ whole genome shotgun (WGS) entry which is preliminary data.</text>
</comment>
<dbReference type="Proteomes" id="UP001526426">
    <property type="component" value="Unassembled WGS sequence"/>
</dbReference>
<name>A0ABT3L305_9CYAN</name>
<proteinExistence type="predicted"/>
<keyword evidence="1" id="KW-0732">Signal</keyword>
<reference evidence="2 3" key="1">
    <citation type="submission" date="2021-08" db="EMBL/GenBank/DDBJ databases">
        <title>Draft genome sequence of Spirulina subsalsa with high tolerance to salinity and hype-accumulation of phycocyanin.</title>
        <authorList>
            <person name="Pei H."/>
            <person name="Jiang L."/>
        </authorList>
    </citation>
    <scope>NUCLEOTIDE SEQUENCE [LARGE SCALE GENOMIC DNA]</scope>
    <source>
        <strain evidence="2 3">FACHB-351</strain>
    </source>
</reference>
<keyword evidence="3" id="KW-1185">Reference proteome</keyword>
<dbReference type="RefSeq" id="WP_265263603.1">
    <property type="nucleotide sequence ID" value="NZ_JAIHOM010000023.1"/>
</dbReference>
<gene>
    <name evidence="2" type="ORF">K4A83_06320</name>
</gene>
<protein>
    <submittedName>
        <fullName evidence="2">Uncharacterized protein</fullName>
    </submittedName>
</protein>
<evidence type="ECO:0000256" key="1">
    <source>
        <dbReference type="SAM" id="SignalP"/>
    </source>
</evidence>
<accession>A0ABT3L305</accession>
<feature type="chain" id="PRO_5046706741" evidence="1">
    <location>
        <begin position="26"/>
        <end position="65"/>
    </location>
</feature>